<feature type="region of interest" description="Disordered" evidence="1">
    <location>
        <begin position="351"/>
        <end position="375"/>
    </location>
</feature>
<accession>A0A2P0VP95</accession>
<evidence type="ECO:0000313" key="3">
    <source>
        <dbReference type="Proteomes" id="UP000244773"/>
    </source>
</evidence>
<reference evidence="2" key="1">
    <citation type="journal article" date="2018" name="Virology">
        <title>A giant virus infecting green algae encodes key fermentation genes.</title>
        <authorList>
            <person name="Schvarcz C.R."/>
            <person name="Steward G.F."/>
        </authorList>
    </citation>
    <scope>NUCLEOTIDE SEQUENCE [LARGE SCALE GENOMIC DNA]</scope>
</reference>
<keyword evidence="3" id="KW-1185">Reference proteome</keyword>
<gene>
    <name evidence="2" type="ORF">TetV_653</name>
</gene>
<organism evidence="2">
    <name type="scientific">Tetraselmis virus 1</name>
    <dbReference type="NCBI Taxonomy" id="2060617"/>
    <lineage>
        <taxon>Viruses</taxon>
        <taxon>Varidnaviria</taxon>
        <taxon>Bamfordvirae</taxon>
        <taxon>Nucleocytoviricota</taxon>
        <taxon>Megaviricetes</taxon>
        <taxon>Imitervirales</taxon>
        <taxon>Allomimiviridae</taxon>
        <taxon>Oceanusvirus</taxon>
        <taxon>Oceanusvirus kaneohense</taxon>
    </lineage>
</organism>
<evidence type="ECO:0000313" key="2">
    <source>
        <dbReference type="EMBL" id="AUF82735.1"/>
    </source>
</evidence>
<name>A0A2P0VP95_9VIRU</name>
<sequence>MSDNPELLDDLMNAANAFSASEYVHGRKKKQITLANSLNDLRIQLEKISSRVHAKKPQDDDSYLPRSKSRASESMPSSLVAVVDGDDGKMDYLQLMQELVVVLEDIVSAPSAGQSGGDMAPVDAPAHLEGQEVFVHGGNDPSPLDDGETYTDAANPAFIPRVANTPVPEQPTFGGDLPSDIEEELDESPDFAPHTDEAAIGEMRYPNASYGGDAPGNLDDVFLGNTNMAPKTPAAAVGEMRYPNAAYGGDPAKLAEAFSGNDKMAPKTPATAVGEMRYPNAAYGGDPPAELDQVFNGSTAYEPRTPHRLIVPSTPVLTDQQRLSRGGVIEPKEPDRHFVATRELYGGMAPAKPLGLQPAGAPEAPVVPDIDPQNGDFRVIHIPDH</sequence>
<dbReference type="EMBL" id="KY322437">
    <property type="protein sequence ID" value="AUF82735.1"/>
    <property type="molecule type" value="Genomic_DNA"/>
</dbReference>
<feature type="region of interest" description="Disordered" evidence="1">
    <location>
        <begin position="51"/>
        <end position="78"/>
    </location>
</feature>
<proteinExistence type="predicted"/>
<protein>
    <submittedName>
        <fullName evidence="2">Uncharacterized protein</fullName>
    </submittedName>
</protein>
<evidence type="ECO:0000256" key="1">
    <source>
        <dbReference type="SAM" id="MobiDB-lite"/>
    </source>
</evidence>
<dbReference type="Proteomes" id="UP000244773">
    <property type="component" value="Segment"/>
</dbReference>